<dbReference type="RefSeq" id="XP_067817060.1">
    <property type="nucleotide sequence ID" value="XM_067963436.1"/>
</dbReference>
<comment type="caution">
    <text evidence="1">The sequence shown here is derived from an EMBL/GenBank/DDBJ whole genome shotgun (WGS) entry which is preliminary data.</text>
</comment>
<evidence type="ECO:0000313" key="1">
    <source>
        <dbReference type="EMBL" id="TDH67561.1"/>
    </source>
</evidence>
<reference evidence="1 2" key="1">
    <citation type="journal article" date="2021" name="Genome Biol.">
        <title>AFLAP: assembly-free linkage analysis pipeline using k-mers from genome sequencing data.</title>
        <authorList>
            <person name="Fletcher K."/>
            <person name="Zhang L."/>
            <person name="Gil J."/>
            <person name="Han R."/>
            <person name="Cavanaugh K."/>
            <person name="Michelmore R."/>
        </authorList>
    </citation>
    <scope>NUCLEOTIDE SEQUENCE [LARGE SCALE GENOMIC DNA]</scope>
    <source>
        <strain evidence="1 2">SF5</strain>
    </source>
</reference>
<accession>A0A976IDC5</accession>
<organism evidence="1 2">
    <name type="scientific">Bremia lactucae</name>
    <name type="common">Lettuce downy mildew</name>
    <dbReference type="NCBI Taxonomy" id="4779"/>
    <lineage>
        <taxon>Eukaryota</taxon>
        <taxon>Sar</taxon>
        <taxon>Stramenopiles</taxon>
        <taxon>Oomycota</taxon>
        <taxon>Peronosporomycetes</taxon>
        <taxon>Peronosporales</taxon>
        <taxon>Peronosporaceae</taxon>
        <taxon>Bremia</taxon>
    </lineage>
</organism>
<dbReference type="GeneID" id="94349107"/>
<proteinExistence type="predicted"/>
<gene>
    <name evidence="1" type="ORF">CCR75_005355</name>
</gene>
<name>A0A976IDC5_BRELC</name>
<dbReference type="KEGG" id="blac:94349107"/>
<protein>
    <submittedName>
        <fullName evidence="1">Uncharacterized protein</fullName>
    </submittedName>
</protein>
<dbReference type="Proteomes" id="UP000294530">
    <property type="component" value="Unassembled WGS sequence"/>
</dbReference>
<keyword evidence="2" id="KW-1185">Reference proteome</keyword>
<evidence type="ECO:0000313" key="2">
    <source>
        <dbReference type="Proteomes" id="UP000294530"/>
    </source>
</evidence>
<dbReference type="AlphaFoldDB" id="A0A976IDC5"/>
<sequence length="334" mass="37980">MSRLCSILRYDVLPAPADLGTKEFRWRCWISPLIRRGWRNSIMLKPCPRITLQSPFFLISSDFAKLATSLSLPKLALEQLPFMFPQVAVSSLFLQLFGNSHFPASVRNIRCKAVTVVQLRPLNMSCPTKDEDLPPPSELTCVMVLTGKRFLESEIEFTIQTDLFDDHGTVWQSVTWFSIPYKQKMLLVPTSQSSFTFNNSVAAHAKANLWKETFKCSERNATEFKDVSVVDMTGTRTNEANAAPLLWILARATGMLQQQKRVPAQPLMCSCKFDEDLEVVSLNENLELQSWTNEEYLKQQTQPECVSFAVDTEGLRVMTGSLRTVGWNFSCDRK</sequence>
<dbReference type="EMBL" id="SHOA02000014">
    <property type="protein sequence ID" value="TDH67561.1"/>
    <property type="molecule type" value="Genomic_DNA"/>
</dbReference>
<dbReference type="OrthoDB" id="58355at2759"/>